<comment type="caution">
    <text evidence="11">The sequence shown here is derived from an EMBL/GenBank/DDBJ whole genome shotgun (WGS) entry which is preliminary data.</text>
</comment>
<evidence type="ECO:0000256" key="8">
    <source>
        <dbReference type="ARBA" id="ARBA00023254"/>
    </source>
</evidence>
<sequence length="807" mass="89631">MQAQSLRQQTTISPQQSLTVIKTLLSASFGCIAYLRNLLPDENFGEGRLTSGERNSMSYGVSSQDLQPENQRHISGVTIKTVTRGFSTEADKLLNYLEHGIFHAIERQYLKSFIFAIYLDNDDPNNIVEAYTYTLIYHTIPGTNTTVPIMSLDDQLNNLSLNGRSNQAVDPVAVSTFKGKAPTLGDVKQSVKALIKNLIIATQSLEPLPKRRFATFKLFYRENTPPEYEPPFFRPGDPNKDKFVFTTHDKAEVPEKFSVGSVATPYHGIDVQVQSVAKYIPNNENNDSQFLGIEVVPKNGLGGLSGVTDSGYRSKQLEAQRKDAEERVFAWSAEDPRWTDADAEGEDDPEDINDSGIGMDGLLGMRKADGSIIPLDGNGIDAMETDDDVQFYGRPEIVPSRVGELRSITAGNTSDTLEPTQQLEATQVISSMNGSLHEIAAKSSTTQKDLIDNSVASRGVDTQMLKAMLAHSATDWCADDEMLDIETQPANAEPFHDSIESYSHENATDQASGALLSRTSNTRSHAENIDDAACACELDYGDDLLQCDNCQKWLHLWCMGYHSPEDSRLPSNFVCIPCRLQGDINFHLIKDAYPDILAAFMVLALFRRSIKLVEAHNPESLKEFRKVAKCEASSAEQLWKRLEREGFIVLEVTETDKLGLLETRTRATRSSAKKKVKRAKEVQKYIFNKAVKKTTAYMDYFSPGNDAEKTMLGLKDMVRLFAYRRVMIGLAPTVRNRGVTCGNPVSAQDAQDDRMESQTQTQTQEDTQTAEAPTSDLKRRTGSSSQETVHAVKKMKISVGEGVDIEE</sequence>
<evidence type="ECO:0000256" key="3">
    <source>
        <dbReference type="ARBA" id="ARBA00022454"/>
    </source>
</evidence>
<keyword evidence="12" id="KW-1185">Reference proteome</keyword>
<dbReference type="OrthoDB" id="1928087at2759"/>
<keyword evidence="7" id="KW-0539">Nucleus</keyword>
<dbReference type="PROSITE" id="PS50815">
    <property type="entry name" value="HORMA"/>
    <property type="match status" value="1"/>
</dbReference>
<dbReference type="InterPro" id="IPR001965">
    <property type="entry name" value="Znf_PHD"/>
</dbReference>
<feature type="region of interest" description="Disordered" evidence="9">
    <location>
        <begin position="737"/>
        <end position="807"/>
    </location>
</feature>
<dbReference type="InterPro" id="IPR019786">
    <property type="entry name" value="Zinc_finger_PHD-type_CS"/>
</dbReference>
<proteinExistence type="predicted"/>
<feature type="domain" description="HORMA" evidence="10">
    <location>
        <begin position="15"/>
        <end position="273"/>
    </location>
</feature>
<dbReference type="GO" id="GO:0051598">
    <property type="term" value="P:meiotic recombination checkpoint signaling"/>
    <property type="evidence" value="ECO:0007669"/>
    <property type="project" value="TreeGrafter"/>
</dbReference>
<dbReference type="InterPro" id="IPR051294">
    <property type="entry name" value="HORMA_MeioticProgression"/>
</dbReference>
<dbReference type="SUPFAM" id="SSF57903">
    <property type="entry name" value="FYVE/PHD zinc finger"/>
    <property type="match status" value="1"/>
</dbReference>
<dbReference type="PANTHER" id="PTHR48225">
    <property type="entry name" value="HORMA DOMAIN-CONTAINING PROTEIN 1"/>
    <property type="match status" value="1"/>
</dbReference>
<dbReference type="GO" id="GO:0007130">
    <property type="term" value="P:synaptonemal complex assembly"/>
    <property type="evidence" value="ECO:0007669"/>
    <property type="project" value="TreeGrafter"/>
</dbReference>
<dbReference type="PANTHER" id="PTHR48225:SF7">
    <property type="entry name" value="MEIOSIS-SPECIFIC PROTEIN HOP1"/>
    <property type="match status" value="1"/>
</dbReference>
<keyword evidence="5" id="KW-0863">Zinc-finger</keyword>
<dbReference type="EMBL" id="SGPK01000456">
    <property type="protein sequence ID" value="THH03421.1"/>
    <property type="molecule type" value="Genomic_DNA"/>
</dbReference>
<reference evidence="11 12" key="1">
    <citation type="submission" date="2019-02" db="EMBL/GenBank/DDBJ databases">
        <title>Genome sequencing of the rare red list fungi Phellinidium pouzarii.</title>
        <authorList>
            <person name="Buettner E."/>
            <person name="Kellner H."/>
        </authorList>
    </citation>
    <scope>NUCLEOTIDE SEQUENCE [LARGE SCALE GENOMIC DNA]</scope>
    <source>
        <strain evidence="11 12">DSM 108285</strain>
    </source>
</reference>
<dbReference type="GO" id="GO:0005634">
    <property type="term" value="C:nucleus"/>
    <property type="evidence" value="ECO:0007669"/>
    <property type="project" value="UniProtKB-SubCell"/>
</dbReference>
<protein>
    <recommendedName>
        <fullName evidence="10">HORMA domain-containing protein</fullName>
    </recommendedName>
</protein>
<evidence type="ECO:0000256" key="2">
    <source>
        <dbReference type="ARBA" id="ARBA00004286"/>
    </source>
</evidence>
<dbReference type="Pfam" id="PF02301">
    <property type="entry name" value="HORMA"/>
    <property type="match status" value="1"/>
</dbReference>
<dbReference type="InterPro" id="IPR036570">
    <property type="entry name" value="HORMA_dom_sf"/>
</dbReference>
<dbReference type="SMART" id="SM00249">
    <property type="entry name" value="PHD"/>
    <property type="match status" value="1"/>
</dbReference>
<name>A0A4S4KYA6_9AGAM</name>
<evidence type="ECO:0000256" key="1">
    <source>
        <dbReference type="ARBA" id="ARBA00004123"/>
    </source>
</evidence>
<evidence type="ECO:0000313" key="12">
    <source>
        <dbReference type="Proteomes" id="UP000308199"/>
    </source>
</evidence>
<dbReference type="InterPro" id="IPR003511">
    <property type="entry name" value="HORMA_dom"/>
</dbReference>
<dbReference type="Pfam" id="PF00628">
    <property type="entry name" value="PHD"/>
    <property type="match status" value="1"/>
</dbReference>
<dbReference type="GO" id="GO:0005694">
    <property type="term" value="C:chromosome"/>
    <property type="evidence" value="ECO:0007669"/>
    <property type="project" value="UniProtKB-SubCell"/>
</dbReference>
<accession>A0A4S4KYA6</accession>
<evidence type="ECO:0000256" key="4">
    <source>
        <dbReference type="ARBA" id="ARBA00022723"/>
    </source>
</evidence>
<dbReference type="Proteomes" id="UP000308199">
    <property type="component" value="Unassembled WGS sequence"/>
</dbReference>
<organism evidence="11 12">
    <name type="scientific">Phellinidium pouzarii</name>
    <dbReference type="NCBI Taxonomy" id="167371"/>
    <lineage>
        <taxon>Eukaryota</taxon>
        <taxon>Fungi</taxon>
        <taxon>Dikarya</taxon>
        <taxon>Basidiomycota</taxon>
        <taxon>Agaricomycotina</taxon>
        <taxon>Agaricomycetes</taxon>
        <taxon>Hymenochaetales</taxon>
        <taxon>Hymenochaetaceae</taxon>
        <taxon>Phellinidium</taxon>
    </lineage>
</organism>
<dbReference type="AlphaFoldDB" id="A0A4S4KYA6"/>
<dbReference type="Gene3D" id="3.30.40.10">
    <property type="entry name" value="Zinc/RING finger domain, C3HC4 (zinc finger)"/>
    <property type="match status" value="1"/>
</dbReference>
<keyword evidence="6" id="KW-0862">Zinc</keyword>
<evidence type="ECO:0000259" key="10">
    <source>
        <dbReference type="PROSITE" id="PS50815"/>
    </source>
</evidence>
<feature type="compositionally biased region" description="Low complexity" evidence="9">
    <location>
        <begin position="758"/>
        <end position="769"/>
    </location>
</feature>
<keyword evidence="8" id="KW-0469">Meiosis</keyword>
<keyword evidence="4" id="KW-0479">Metal-binding</keyword>
<evidence type="ECO:0000256" key="6">
    <source>
        <dbReference type="ARBA" id="ARBA00022833"/>
    </source>
</evidence>
<keyword evidence="3" id="KW-0158">Chromosome</keyword>
<dbReference type="GO" id="GO:0008270">
    <property type="term" value="F:zinc ion binding"/>
    <property type="evidence" value="ECO:0007669"/>
    <property type="project" value="UniProtKB-KW"/>
</dbReference>
<dbReference type="SUPFAM" id="SSF56019">
    <property type="entry name" value="The spindle assembly checkpoint protein mad2"/>
    <property type="match status" value="1"/>
</dbReference>
<dbReference type="PROSITE" id="PS01359">
    <property type="entry name" value="ZF_PHD_1"/>
    <property type="match status" value="1"/>
</dbReference>
<evidence type="ECO:0000256" key="9">
    <source>
        <dbReference type="SAM" id="MobiDB-lite"/>
    </source>
</evidence>
<evidence type="ECO:0000313" key="11">
    <source>
        <dbReference type="EMBL" id="THH03421.1"/>
    </source>
</evidence>
<comment type="subcellular location">
    <subcellularLocation>
        <location evidence="2">Chromosome</location>
    </subcellularLocation>
    <subcellularLocation>
        <location evidence="1">Nucleus</location>
    </subcellularLocation>
</comment>
<dbReference type="Gene3D" id="3.30.900.10">
    <property type="entry name" value="HORMA domain"/>
    <property type="match status" value="1"/>
</dbReference>
<dbReference type="InterPro" id="IPR013083">
    <property type="entry name" value="Znf_RING/FYVE/PHD"/>
</dbReference>
<evidence type="ECO:0000256" key="7">
    <source>
        <dbReference type="ARBA" id="ARBA00023242"/>
    </source>
</evidence>
<dbReference type="InterPro" id="IPR019787">
    <property type="entry name" value="Znf_PHD-finger"/>
</dbReference>
<dbReference type="InterPro" id="IPR011011">
    <property type="entry name" value="Znf_FYVE_PHD"/>
</dbReference>
<evidence type="ECO:0000256" key="5">
    <source>
        <dbReference type="ARBA" id="ARBA00022771"/>
    </source>
</evidence>
<gene>
    <name evidence="11" type="ORF">EW145_g6266</name>
</gene>